<dbReference type="Gene3D" id="3.40.50.2000">
    <property type="entry name" value="Glycogen Phosphorylase B"/>
    <property type="match status" value="1"/>
</dbReference>
<keyword evidence="1" id="KW-0732">Signal</keyword>
<evidence type="ECO:0000256" key="1">
    <source>
        <dbReference type="SAM" id="SignalP"/>
    </source>
</evidence>
<feature type="chain" id="PRO_5044717565" description="Glycosyl transferase family 1 domain-containing protein" evidence="1">
    <location>
        <begin position="24"/>
        <end position="438"/>
    </location>
</feature>
<dbReference type="AlphaFoldDB" id="A0AAW0YJP9"/>
<dbReference type="EMBL" id="JARKIK010000005">
    <property type="protein sequence ID" value="KAK8751859.1"/>
    <property type="molecule type" value="Genomic_DNA"/>
</dbReference>
<dbReference type="EMBL" id="JARKIK010000005">
    <property type="protein sequence ID" value="KAK8751857.1"/>
    <property type="molecule type" value="Genomic_DNA"/>
</dbReference>
<dbReference type="EMBL" id="JARKIK010000005">
    <property type="protein sequence ID" value="KAK8751858.1"/>
    <property type="molecule type" value="Genomic_DNA"/>
</dbReference>
<name>A0AAW0YJP9_CHEQU</name>
<dbReference type="CDD" id="cd03801">
    <property type="entry name" value="GT4_PimA-like"/>
    <property type="match status" value="1"/>
</dbReference>
<feature type="non-terminal residue" evidence="2">
    <location>
        <position position="1"/>
    </location>
</feature>
<evidence type="ECO:0000313" key="3">
    <source>
        <dbReference type="Proteomes" id="UP001445076"/>
    </source>
</evidence>
<dbReference type="Proteomes" id="UP001445076">
    <property type="component" value="Unassembled WGS sequence"/>
</dbReference>
<evidence type="ECO:0000313" key="2">
    <source>
        <dbReference type="EMBL" id="KAK8751857.1"/>
    </source>
</evidence>
<sequence length="438" mass="48281">CWWRSELGRHCSCVLVTYSVVIATDDAEGSGTSCIKSHQVEVLGWVGVTLDPDDLTQLTSLQHLVRSHNIVAVVGLHAFRSARILLTCQEVGLPYLVVFGGTDVYECIKEEMKLRVMTQVVLGASHLLAFHDDVRNIILQTWPSLEQDRISIVPQSVVVDPCPDFNVSSFLTTLDDAHEQNIAYNSDVTFELKGKNNQDAREDKIDNNIPFRELNSAKENLTGETTVSSSVQEKLIQNCWTKCGANSPDKHEDLPEKFEPLVVLVAGLRPVKDVLFVVDAWSGWHERRGGCGRFVIVGPALDPHYTDHVHAHIARLSGVRVAPSLAPRKCQALIKSATVLVNSSLSESMPSALLEAMLLGTPVLARDIPGNASVVSHCVTGVLYSSPDTFLQGLDALLCHQHFRHALTAAARVLVTHNHCPQHERDGIFKVLLRVLRQ</sequence>
<dbReference type="PANTHER" id="PTHR46660">
    <property type="match status" value="1"/>
</dbReference>
<reference evidence="2" key="2">
    <citation type="submission" date="2024-01" db="EMBL/GenBank/DDBJ databases">
        <authorList>
            <person name="He J."/>
            <person name="Wang M."/>
            <person name="Zheng J."/>
            <person name="Liu Z."/>
        </authorList>
    </citation>
    <scope>NUCLEOTIDE SEQUENCE</scope>
    <source>
        <strain evidence="2">ZL_2023a</strain>
        <tissue evidence="2">Muscle</tissue>
    </source>
</reference>
<reference evidence="2 3" key="1">
    <citation type="journal article" date="2024" name="BMC Genomics">
        <title>Genome assembly of redclaw crayfish (Cherax quadricarinatus) provides insights into its immune adaptation and hypoxia tolerance.</title>
        <authorList>
            <person name="Liu Z."/>
            <person name="Zheng J."/>
            <person name="Li H."/>
            <person name="Fang K."/>
            <person name="Wang S."/>
            <person name="He J."/>
            <person name="Zhou D."/>
            <person name="Weng S."/>
            <person name="Chi M."/>
            <person name="Gu Z."/>
            <person name="He J."/>
            <person name="Li F."/>
            <person name="Wang M."/>
        </authorList>
    </citation>
    <scope>NUCLEOTIDE SEQUENCE [LARGE SCALE GENOMIC DNA]</scope>
    <source>
        <strain evidence="2">ZL_2023a</strain>
    </source>
</reference>
<feature type="signal peptide" evidence="1">
    <location>
        <begin position="1"/>
        <end position="23"/>
    </location>
</feature>
<protein>
    <recommendedName>
        <fullName evidence="4">Glycosyl transferase family 1 domain-containing protein</fullName>
    </recommendedName>
</protein>
<evidence type="ECO:0008006" key="4">
    <source>
        <dbReference type="Google" id="ProtNLM"/>
    </source>
</evidence>
<dbReference type="InterPro" id="IPR052622">
    <property type="entry name" value="Glycosyltransferase_G1"/>
</dbReference>
<comment type="caution">
    <text evidence="2">The sequence shown here is derived from an EMBL/GenBank/DDBJ whole genome shotgun (WGS) entry which is preliminary data.</text>
</comment>
<dbReference type="EMBL" id="JARKIK010000005">
    <property type="protein sequence ID" value="KAK8751860.1"/>
    <property type="molecule type" value="Genomic_DNA"/>
</dbReference>
<proteinExistence type="predicted"/>
<organism evidence="2 3">
    <name type="scientific">Cherax quadricarinatus</name>
    <name type="common">Australian red claw crayfish</name>
    <dbReference type="NCBI Taxonomy" id="27406"/>
    <lineage>
        <taxon>Eukaryota</taxon>
        <taxon>Metazoa</taxon>
        <taxon>Ecdysozoa</taxon>
        <taxon>Arthropoda</taxon>
        <taxon>Crustacea</taxon>
        <taxon>Multicrustacea</taxon>
        <taxon>Malacostraca</taxon>
        <taxon>Eumalacostraca</taxon>
        <taxon>Eucarida</taxon>
        <taxon>Decapoda</taxon>
        <taxon>Pleocyemata</taxon>
        <taxon>Astacidea</taxon>
        <taxon>Parastacoidea</taxon>
        <taxon>Parastacidae</taxon>
        <taxon>Cherax</taxon>
    </lineage>
</organism>
<dbReference type="SUPFAM" id="SSF53756">
    <property type="entry name" value="UDP-Glycosyltransferase/glycogen phosphorylase"/>
    <property type="match status" value="1"/>
</dbReference>
<gene>
    <name evidence="2" type="ORF">OTU49_010833</name>
</gene>
<keyword evidence="3" id="KW-1185">Reference proteome</keyword>
<dbReference type="Pfam" id="PF13692">
    <property type="entry name" value="Glyco_trans_1_4"/>
    <property type="match status" value="1"/>
</dbReference>
<accession>A0AAW0YJP9</accession>
<dbReference type="PANTHER" id="PTHR46660:SF2">
    <property type="entry name" value="GLYCOSYLTRANSFERASE 1 DOMAIN-CONTAINING PROTEIN 1"/>
    <property type="match status" value="1"/>
</dbReference>